<evidence type="ECO:0000259" key="8">
    <source>
        <dbReference type="SMART" id="SM00576"/>
    </source>
</evidence>
<dbReference type="InterPro" id="IPR037818">
    <property type="entry name" value="TAF8"/>
</dbReference>
<dbReference type="GeneID" id="101855557"/>
<gene>
    <name evidence="10" type="primary">LOC101855557</name>
</gene>
<feature type="domain" description="Bromodomain associated" evidence="8">
    <location>
        <begin position="13"/>
        <end position="88"/>
    </location>
</feature>
<dbReference type="PANTHER" id="PTHR46469">
    <property type="entry name" value="TRANSCRIPTION INITIATION FACTOR TFIID SUBUNIT 8"/>
    <property type="match status" value="1"/>
</dbReference>
<dbReference type="Pfam" id="PF10406">
    <property type="entry name" value="TAF8_C"/>
    <property type="match status" value="1"/>
</dbReference>
<dbReference type="SUPFAM" id="SSF47113">
    <property type="entry name" value="Histone-fold"/>
    <property type="match status" value="1"/>
</dbReference>
<evidence type="ECO:0000256" key="7">
    <source>
        <dbReference type="SAM" id="MobiDB-lite"/>
    </source>
</evidence>
<evidence type="ECO:0000256" key="2">
    <source>
        <dbReference type="ARBA" id="ARBA00008767"/>
    </source>
</evidence>
<dbReference type="CDD" id="cd08049">
    <property type="entry name" value="TAF8"/>
    <property type="match status" value="1"/>
</dbReference>
<dbReference type="Proteomes" id="UP000694888">
    <property type="component" value="Unplaced"/>
</dbReference>
<keyword evidence="5" id="KW-0804">Transcription</keyword>
<evidence type="ECO:0000313" key="9">
    <source>
        <dbReference type="Proteomes" id="UP000694888"/>
    </source>
</evidence>
<dbReference type="InterPro" id="IPR009072">
    <property type="entry name" value="Histone-fold"/>
</dbReference>
<keyword evidence="4" id="KW-0805">Transcription regulation</keyword>
<dbReference type="InterPro" id="IPR019473">
    <property type="entry name" value="TFIID_su8_C"/>
</dbReference>
<evidence type="ECO:0000256" key="3">
    <source>
        <dbReference type="ARBA" id="ARBA00017307"/>
    </source>
</evidence>
<dbReference type="PANTHER" id="PTHR46469:SF1">
    <property type="entry name" value="TRANSCRIPTION INITIATION FACTOR TFIID SUBUNIT 8"/>
    <property type="match status" value="1"/>
</dbReference>
<evidence type="ECO:0000256" key="4">
    <source>
        <dbReference type="ARBA" id="ARBA00023015"/>
    </source>
</evidence>
<evidence type="ECO:0000256" key="6">
    <source>
        <dbReference type="ARBA" id="ARBA00023242"/>
    </source>
</evidence>
<proteinExistence type="inferred from homology"/>
<comment type="similarity">
    <text evidence="2">Belongs to the TAF8 family.</text>
</comment>
<evidence type="ECO:0000313" key="10">
    <source>
        <dbReference type="RefSeq" id="XP_005097018.1"/>
    </source>
</evidence>
<evidence type="ECO:0000256" key="5">
    <source>
        <dbReference type="ARBA" id="ARBA00023163"/>
    </source>
</evidence>
<dbReference type="Pfam" id="PF07524">
    <property type="entry name" value="Bromo_TP"/>
    <property type="match status" value="1"/>
</dbReference>
<dbReference type="SMART" id="SM00576">
    <property type="entry name" value="BTP"/>
    <property type="match status" value="1"/>
</dbReference>
<dbReference type="CDD" id="cd22918">
    <property type="entry name" value="HFD_TAF8"/>
    <property type="match status" value="1"/>
</dbReference>
<name>A0ABM0JMA2_APLCA</name>
<dbReference type="Gene3D" id="1.10.20.10">
    <property type="entry name" value="Histone, subunit A"/>
    <property type="match status" value="1"/>
</dbReference>
<organism evidence="9 10">
    <name type="scientific">Aplysia californica</name>
    <name type="common">California sea hare</name>
    <dbReference type="NCBI Taxonomy" id="6500"/>
    <lineage>
        <taxon>Eukaryota</taxon>
        <taxon>Metazoa</taxon>
        <taxon>Spiralia</taxon>
        <taxon>Lophotrochozoa</taxon>
        <taxon>Mollusca</taxon>
        <taxon>Gastropoda</taxon>
        <taxon>Heterobranchia</taxon>
        <taxon>Euthyneura</taxon>
        <taxon>Tectipleura</taxon>
        <taxon>Aplysiida</taxon>
        <taxon>Aplysioidea</taxon>
        <taxon>Aplysiidae</taxon>
        <taxon>Aplysia</taxon>
    </lineage>
</organism>
<comment type="subcellular location">
    <subcellularLocation>
        <location evidence="1">Nucleus</location>
    </subcellularLocation>
</comment>
<feature type="region of interest" description="Disordered" evidence="7">
    <location>
        <begin position="214"/>
        <end position="255"/>
    </location>
</feature>
<reference evidence="10" key="1">
    <citation type="submission" date="2025-08" db="UniProtKB">
        <authorList>
            <consortium name="RefSeq"/>
        </authorList>
    </citation>
    <scope>IDENTIFICATION</scope>
</reference>
<evidence type="ECO:0000256" key="1">
    <source>
        <dbReference type="ARBA" id="ARBA00004123"/>
    </source>
</evidence>
<accession>A0ABM0JMA2</accession>
<sequence length="273" mass="29834">MTTEPPPTPSSSNPWRRTLRTAVAALLVECGYQSADNMALETLLEIVQAYIWEAGRSSGAYAELAGRTRVMPSDVVMSLVEMGVDFTKLPGHAKRENKSLILPPLQAPNPPQAKILQVGDKRKHPGHIPDHLPSFPDPHTYIKTPCVRQPANEYQLVREKAASQKRDVEVGLTRFIAKTGATHSLFKDDKSSFPLIACKPSALPYMSALLPMDSEVSSQDGSELETGSGHHQSSAPGLRVNEEGPNPDAQLDADAIDNPYLIPAKITKKKWAR</sequence>
<dbReference type="InterPro" id="IPR006565">
    <property type="entry name" value="BTP"/>
</dbReference>
<dbReference type="RefSeq" id="XP_005097018.1">
    <property type="nucleotide sequence ID" value="XM_005096961.3"/>
</dbReference>
<protein>
    <recommendedName>
        <fullName evidence="3">Transcription initiation factor TFIID subunit 8</fullName>
    </recommendedName>
</protein>
<keyword evidence="6" id="KW-0539">Nucleus</keyword>
<keyword evidence="9" id="KW-1185">Reference proteome</keyword>